<keyword evidence="7 8" id="KW-0862">Zinc</keyword>
<dbReference type="KEGG" id="cmah:C1I91_09425"/>
<keyword evidence="6 8" id="KW-0378">Hydrolase</keyword>
<dbReference type="SUPFAM" id="SSF56281">
    <property type="entry name" value="Metallo-hydrolase/oxidoreductase"/>
    <property type="match status" value="1"/>
</dbReference>
<dbReference type="Gene3D" id="3.60.15.10">
    <property type="entry name" value="Ribonuclease Z/Hydroxyacylglutathione hydrolase-like"/>
    <property type="match status" value="1"/>
</dbReference>
<dbReference type="InterPro" id="IPR013471">
    <property type="entry name" value="RNase_Z/BN"/>
</dbReference>
<dbReference type="InterPro" id="IPR001279">
    <property type="entry name" value="Metallo-B-lactamas"/>
</dbReference>
<dbReference type="GO" id="GO:0042781">
    <property type="term" value="F:3'-tRNA processing endoribonuclease activity"/>
    <property type="evidence" value="ECO:0007669"/>
    <property type="project" value="UniProtKB-UniRule"/>
</dbReference>
<dbReference type="Pfam" id="PF23023">
    <property type="entry name" value="Anti-Pycsar_Apyc1"/>
    <property type="match status" value="1"/>
</dbReference>
<feature type="binding site" evidence="8">
    <location>
        <position position="225"/>
    </location>
    <ligand>
        <name>Zn(2+)</name>
        <dbReference type="ChEBI" id="CHEBI:29105"/>
        <label>1</label>
        <note>catalytic</note>
    </ligand>
</feature>
<evidence type="ECO:0000256" key="6">
    <source>
        <dbReference type="ARBA" id="ARBA00022801"/>
    </source>
</evidence>
<dbReference type="GO" id="GO:0008270">
    <property type="term" value="F:zinc ion binding"/>
    <property type="evidence" value="ECO:0007669"/>
    <property type="project" value="UniProtKB-UniRule"/>
</dbReference>
<evidence type="ECO:0000256" key="8">
    <source>
        <dbReference type="HAMAP-Rule" id="MF_01818"/>
    </source>
</evidence>
<dbReference type="NCBIfam" id="TIGR02651">
    <property type="entry name" value="RNase_Z"/>
    <property type="match status" value="1"/>
</dbReference>
<evidence type="ECO:0000313" key="11">
    <source>
        <dbReference type="Proteomes" id="UP000286268"/>
    </source>
</evidence>
<dbReference type="PANTHER" id="PTHR46018:SF2">
    <property type="entry name" value="ZINC PHOSPHODIESTERASE ELAC PROTEIN 1"/>
    <property type="match status" value="1"/>
</dbReference>
<keyword evidence="4 8" id="KW-0479">Metal-binding</keyword>
<comment type="subunit">
    <text evidence="1 8">Homodimer.</text>
</comment>
<dbReference type="NCBIfam" id="NF000801">
    <property type="entry name" value="PRK00055.1-3"/>
    <property type="match status" value="1"/>
</dbReference>
<comment type="similarity">
    <text evidence="8">Belongs to the RNase Z family.</text>
</comment>
<keyword evidence="3 8" id="KW-0540">Nuclease</keyword>
<evidence type="ECO:0000256" key="7">
    <source>
        <dbReference type="ARBA" id="ARBA00022833"/>
    </source>
</evidence>
<keyword evidence="5 8" id="KW-0255">Endonuclease</keyword>
<keyword evidence="2 8" id="KW-0819">tRNA processing</keyword>
<feature type="binding site" evidence="8">
    <location>
        <position position="63"/>
    </location>
    <ligand>
        <name>Zn(2+)</name>
        <dbReference type="ChEBI" id="CHEBI:29105"/>
        <label>1</label>
        <note>catalytic</note>
    </ligand>
</feature>
<feature type="active site" description="Proton acceptor" evidence="8">
    <location>
        <position position="65"/>
    </location>
</feature>
<feature type="domain" description="Metallo-beta-lactamase" evidence="9">
    <location>
        <begin position="210"/>
        <end position="285"/>
    </location>
</feature>
<protein>
    <recommendedName>
        <fullName evidence="8">Ribonuclease Z</fullName>
        <shortName evidence="8">RNase Z</shortName>
        <ecNumber evidence="8">3.1.26.11</ecNumber>
    </recommendedName>
    <alternativeName>
        <fullName evidence="8">tRNA 3 endonuclease</fullName>
    </alternativeName>
    <alternativeName>
        <fullName evidence="8">tRNase Z</fullName>
    </alternativeName>
</protein>
<feature type="binding site" evidence="8">
    <location>
        <position position="65"/>
    </location>
    <ligand>
        <name>Zn(2+)</name>
        <dbReference type="ChEBI" id="CHEBI:29105"/>
        <label>2</label>
        <note>catalytic</note>
    </ligand>
</feature>
<dbReference type="Pfam" id="PF12706">
    <property type="entry name" value="Lactamase_B_2"/>
    <property type="match status" value="1"/>
</dbReference>
<dbReference type="EMBL" id="CP025746">
    <property type="protein sequence ID" value="QAA31850.1"/>
    <property type="molecule type" value="Genomic_DNA"/>
</dbReference>
<dbReference type="PANTHER" id="PTHR46018">
    <property type="entry name" value="ZINC PHOSPHODIESTERASE ELAC PROTEIN 1"/>
    <property type="match status" value="1"/>
</dbReference>
<sequence>MVDLAFLGCGGTMPIPERYLSSMLLKYNGRKVLVDCGEGTQVSMRMLGWGFKTIDIICITHFHGDHILGLPGLLATIGNSGREEPIYIVGPEGLFEVMKGLSVVIPYLPFEIGIIENPKNTISIEFTKDSAKIIEDKSDNEKFNSVQLEINTLDLEHSAPCIGFSFYIRRAPKFDVKKAEDNKVPKILWSRLQKNLVEEFEGKIYTPSMVLAEQRKGIKVSYITDTRPIDEIKSFVEHSDVLVCEGTYGAEEDLEKAVRNKHMTFRESAEIARDAKVDELIITHFSPSLMNPEEYIENATNTFVNTSLAYDRAVKVINFKEK</sequence>
<comment type="function">
    <text evidence="8">Zinc phosphodiesterase, which displays some tRNA 3'-processing endonuclease activity. Probably involved in tRNA maturation, by removing a 3'-trailer from precursor tRNA.</text>
</comment>
<dbReference type="InterPro" id="IPR036866">
    <property type="entry name" value="RibonucZ/Hydroxyglut_hydro"/>
</dbReference>
<gene>
    <name evidence="8" type="primary">rnz</name>
    <name evidence="10" type="ORF">C1I91_09425</name>
</gene>
<keyword evidence="11" id="KW-1185">Reference proteome</keyword>
<name>A0A410DS31_9CLOT</name>
<feature type="binding site" evidence="8">
    <location>
        <position position="157"/>
    </location>
    <ligand>
        <name>Zn(2+)</name>
        <dbReference type="ChEBI" id="CHEBI:29105"/>
        <label>1</label>
        <note>catalytic</note>
    </ligand>
</feature>
<proteinExistence type="inferred from homology"/>
<feature type="binding site" evidence="8">
    <location>
        <position position="66"/>
    </location>
    <ligand>
        <name>Zn(2+)</name>
        <dbReference type="ChEBI" id="CHEBI:29105"/>
        <label>2</label>
        <note>catalytic</note>
    </ligand>
</feature>
<evidence type="ECO:0000256" key="5">
    <source>
        <dbReference type="ARBA" id="ARBA00022759"/>
    </source>
</evidence>
<reference evidence="10 11" key="1">
    <citation type="submission" date="2018-01" db="EMBL/GenBank/DDBJ databases">
        <title>Genome Sequencing and Assembly of Anaerobacter polyendosporus strain CT4.</title>
        <authorList>
            <person name="Tachaapaikoon C."/>
            <person name="Sutheeworapong S."/>
            <person name="Jenjaroenpun P."/>
            <person name="Wongsurawat T."/>
            <person name="Nookeaw I."/>
            <person name="Cheawchanlertfa P."/>
            <person name="Kosugi A."/>
            <person name="Cheevadhanarak S."/>
            <person name="Ratanakhanokchai K."/>
        </authorList>
    </citation>
    <scope>NUCLEOTIDE SEQUENCE [LARGE SCALE GENOMIC DNA]</scope>
    <source>
        <strain evidence="10 11">CT4</strain>
    </source>
</reference>
<evidence type="ECO:0000256" key="3">
    <source>
        <dbReference type="ARBA" id="ARBA00022722"/>
    </source>
</evidence>
<organism evidence="10 11">
    <name type="scientific">Clostridium manihotivorum</name>
    <dbReference type="NCBI Taxonomy" id="2320868"/>
    <lineage>
        <taxon>Bacteria</taxon>
        <taxon>Bacillati</taxon>
        <taxon>Bacillota</taxon>
        <taxon>Clostridia</taxon>
        <taxon>Eubacteriales</taxon>
        <taxon>Clostridiaceae</taxon>
        <taxon>Clostridium</taxon>
    </lineage>
</organism>
<feature type="binding site" evidence="8">
    <location>
        <position position="225"/>
    </location>
    <ligand>
        <name>Zn(2+)</name>
        <dbReference type="ChEBI" id="CHEBI:29105"/>
        <label>2</label>
        <note>catalytic</note>
    </ligand>
</feature>
<comment type="catalytic activity">
    <reaction evidence="8">
        <text>Endonucleolytic cleavage of RNA, removing extra 3' nucleotides from tRNA precursor, generating 3' termini of tRNAs. A 3'-hydroxy group is left at the tRNA terminus and a 5'-phosphoryl group is left at the trailer molecule.</text>
        <dbReference type="EC" id="3.1.26.11"/>
    </reaction>
</comment>
<evidence type="ECO:0000256" key="2">
    <source>
        <dbReference type="ARBA" id="ARBA00022694"/>
    </source>
</evidence>
<feature type="binding site" evidence="8">
    <location>
        <position position="284"/>
    </location>
    <ligand>
        <name>Zn(2+)</name>
        <dbReference type="ChEBI" id="CHEBI:29105"/>
        <label>2</label>
        <note>catalytic</note>
    </ligand>
</feature>
<dbReference type="Proteomes" id="UP000286268">
    <property type="component" value="Chromosome"/>
</dbReference>
<evidence type="ECO:0000256" key="4">
    <source>
        <dbReference type="ARBA" id="ARBA00022723"/>
    </source>
</evidence>
<accession>A0A410DS31</accession>
<feature type="binding site" evidence="8">
    <location>
        <position position="61"/>
    </location>
    <ligand>
        <name>Zn(2+)</name>
        <dbReference type="ChEBI" id="CHEBI:29105"/>
        <label>1</label>
        <note>catalytic</note>
    </ligand>
</feature>
<dbReference type="AlphaFoldDB" id="A0A410DS31"/>
<dbReference type="CDD" id="cd07717">
    <property type="entry name" value="RNaseZ_ZiPD-like_MBL-fold"/>
    <property type="match status" value="1"/>
</dbReference>
<evidence type="ECO:0000256" key="1">
    <source>
        <dbReference type="ARBA" id="ARBA00011738"/>
    </source>
</evidence>
<dbReference type="OrthoDB" id="9800940at2"/>
<dbReference type="RefSeq" id="WP_128212644.1">
    <property type="nucleotide sequence ID" value="NZ_CP025746.1"/>
</dbReference>
<evidence type="ECO:0000259" key="9">
    <source>
        <dbReference type="Pfam" id="PF12706"/>
    </source>
</evidence>
<evidence type="ECO:0000313" key="10">
    <source>
        <dbReference type="EMBL" id="QAA31850.1"/>
    </source>
</evidence>
<comment type="cofactor">
    <cofactor evidence="8">
        <name>Zn(2+)</name>
        <dbReference type="ChEBI" id="CHEBI:29105"/>
    </cofactor>
    <text evidence="8">Binds 2 Zn(2+) ions.</text>
</comment>
<dbReference type="EC" id="3.1.26.11" evidence="8"/>
<dbReference type="HAMAP" id="MF_01818">
    <property type="entry name" value="RNase_Z_BN"/>
    <property type="match status" value="1"/>
</dbReference>